<feature type="active site" description="O-isoaspartyl threonine intermediate" evidence="6">
    <location>
        <position position="14"/>
    </location>
</feature>
<sequence>MNRPHVVVINTGGTIAMRASGGKGVVPASEPPFSALLPHLERHARITMDDYLNVPSPHMTPRHMLALAQRVQATVRQSDVHGVVITHGTDTLEETAFLLDLVVKTDKPIVVTGAMRASDELGADGPVNLLAAVRVAAHPESGGKGVLVVFNDEIHAARYVTKTHSTNVATFQSPQHGPIGTVTQADIFYHHAPLVREHFPAQALAENVALVKAAAGMDDFFLQACADRGVDGVVIEALGLGNLPPAMVPGVRRLLAARIPVVLVSRCYNGMVLPVYGYEGGGRQLHKLGVILSSGRLNGQKARIKLMVTLSLSRDLDQLREWFRQ</sequence>
<dbReference type="EC" id="3.5.1.1" evidence="3"/>
<dbReference type="InterPro" id="IPR020827">
    <property type="entry name" value="Asparaginase/glutaminase_AS1"/>
</dbReference>
<dbReference type="AlphaFoldDB" id="A0A8J3F8R4"/>
<feature type="binding site" evidence="7">
    <location>
        <begin position="89"/>
        <end position="90"/>
    </location>
    <ligand>
        <name>substrate</name>
    </ligand>
</feature>
<dbReference type="InterPro" id="IPR006034">
    <property type="entry name" value="Asparaginase/glutaminase-like"/>
</dbReference>
<evidence type="ECO:0000259" key="10">
    <source>
        <dbReference type="Pfam" id="PF00710"/>
    </source>
</evidence>
<dbReference type="FunFam" id="3.40.50.1170:FF:000001">
    <property type="entry name" value="L-asparaginase 2"/>
    <property type="match status" value="1"/>
</dbReference>
<dbReference type="Pfam" id="PF17763">
    <property type="entry name" value="Asparaginase_C"/>
    <property type="match status" value="1"/>
</dbReference>
<evidence type="ECO:0000256" key="3">
    <source>
        <dbReference type="ARBA" id="ARBA00012920"/>
    </source>
</evidence>
<evidence type="ECO:0000256" key="1">
    <source>
        <dbReference type="ARBA" id="ARBA00010518"/>
    </source>
</evidence>
<dbReference type="InterPro" id="IPR040919">
    <property type="entry name" value="Asparaginase_C"/>
</dbReference>
<comment type="caution">
    <text evidence="12">The sequence shown here is derived from an EMBL/GenBank/DDBJ whole genome shotgun (WGS) entry which is preliminary data.</text>
</comment>
<dbReference type="FunFam" id="3.40.50.40:FF:000003">
    <property type="entry name" value="L-asparaginase 2"/>
    <property type="match status" value="1"/>
</dbReference>
<feature type="binding site" evidence="7">
    <location>
        <position position="56"/>
    </location>
    <ligand>
        <name>substrate</name>
    </ligand>
</feature>
<comment type="subunit">
    <text evidence="2">Homotetramer.</text>
</comment>
<evidence type="ECO:0000256" key="2">
    <source>
        <dbReference type="ARBA" id="ARBA00011881"/>
    </source>
</evidence>
<dbReference type="InterPro" id="IPR004550">
    <property type="entry name" value="AsnASE_II"/>
</dbReference>
<evidence type="ECO:0000259" key="11">
    <source>
        <dbReference type="Pfam" id="PF17763"/>
    </source>
</evidence>
<evidence type="ECO:0000313" key="13">
    <source>
        <dbReference type="Proteomes" id="UP000637720"/>
    </source>
</evidence>
<dbReference type="PROSITE" id="PS51732">
    <property type="entry name" value="ASN_GLN_ASE_3"/>
    <property type="match status" value="1"/>
</dbReference>
<feature type="active site" evidence="8">
    <location>
        <position position="14"/>
    </location>
</feature>
<proteinExistence type="inferred from homology"/>
<dbReference type="CDD" id="cd08964">
    <property type="entry name" value="L-asparaginase_II"/>
    <property type="match status" value="1"/>
</dbReference>
<feature type="active site" evidence="9">
    <location>
        <position position="89"/>
    </location>
</feature>
<evidence type="ECO:0000256" key="7">
    <source>
        <dbReference type="PIRSR" id="PIRSR001220-2"/>
    </source>
</evidence>
<accession>A0A8J3F8R4</accession>
<evidence type="ECO:0000256" key="5">
    <source>
        <dbReference type="ARBA" id="ARBA00049366"/>
    </source>
</evidence>
<reference evidence="12" key="1">
    <citation type="journal article" date="2014" name="Int. J. Syst. Evol. Microbiol.">
        <title>Complete genome sequence of Corynebacterium casei LMG S-19264T (=DSM 44701T), isolated from a smear-ripened cheese.</title>
        <authorList>
            <consortium name="US DOE Joint Genome Institute (JGI-PGF)"/>
            <person name="Walter F."/>
            <person name="Albersmeier A."/>
            <person name="Kalinowski J."/>
            <person name="Ruckert C."/>
        </authorList>
    </citation>
    <scope>NUCLEOTIDE SEQUENCE</scope>
    <source>
        <strain evidence="12">JCM 14719</strain>
    </source>
</reference>
<dbReference type="PRINTS" id="PR00139">
    <property type="entry name" value="ASNGLNASE"/>
</dbReference>
<dbReference type="PANTHER" id="PTHR11707:SF28">
    <property type="entry name" value="60 KDA LYSOPHOSPHOLIPASE"/>
    <property type="match status" value="1"/>
</dbReference>
<protein>
    <recommendedName>
        <fullName evidence="3">asparaginase</fullName>
        <ecNumber evidence="3">3.5.1.1</ecNumber>
    </recommendedName>
</protein>
<dbReference type="InterPro" id="IPR027475">
    <property type="entry name" value="Asparaginase/glutaminase_AS2"/>
</dbReference>
<dbReference type="InterPro" id="IPR037152">
    <property type="entry name" value="L-asparaginase_N_sf"/>
</dbReference>
<dbReference type="Pfam" id="PF00710">
    <property type="entry name" value="Asparaginase"/>
    <property type="match status" value="1"/>
</dbReference>
<evidence type="ECO:0000256" key="4">
    <source>
        <dbReference type="ARBA" id="ARBA00022801"/>
    </source>
</evidence>
<dbReference type="InterPro" id="IPR027473">
    <property type="entry name" value="L-asparaginase_C"/>
</dbReference>
<reference evidence="12" key="2">
    <citation type="submission" date="2020-09" db="EMBL/GenBank/DDBJ databases">
        <authorList>
            <person name="Sun Q."/>
            <person name="Ohkuma M."/>
        </authorList>
    </citation>
    <scope>NUCLEOTIDE SEQUENCE</scope>
    <source>
        <strain evidence="12">JCM 14719</strain>
    </source>
</reference>
<dbReference type="Gene3D" id="3.40.50.1170">
    <property type="entry name" value="L-asparaginase, N-terminal domain"/>
    <property type="match status" value="1"/>
</dbReference>
<dbReference type="SMART" id="SM00870">
    <property type="entry name" value="Asparaginase"/>
    <property type="match status" value="1"/>
</dbReference>
<dbReference type="Gene3D" id="3.40.50.40">
    <property type="match status" value="1"/>
</dbReference>
<dbReference type="PROSITE" id="PS00144">
    <property type="entry name" value="ASN_GLN_ASE_1"/>
    <property type="match status" value="1"/>
</dbReference>
<name>A0A8J3F8R4_9BACI</name>
<evidence type="ECO:0000256" key="9">
    <source>
        <dbReference type="PROSITE-ProRule" id="PRU10100"/>
    </source>
</evidence>
<dbReference type="SFLD" id="SFLDS00057">
    <property type="entry name" value="Glutaminase/Asparaginase"/>
    <property type="match status" value="1"/>
</dbReference>
<dbReference type="GO" id="GO:0006528">
    <property type="term" value="P:asparagine metabolic process"/>
    <property type="evidence" value="ECO:0007669"/>
    <property type="project" value="InterPro"/>
</dbReference>
<feature type="domain" description="L-asparaginase N-terminal" evidence="10">
    <location>
        <begin position="5"/>
        <end position="192"/>
    </location>
</feature>
<comment type="similarity">
    <text evidence="1">Belongs to the asparaginase 1 family.</text>
</comment>
<dbReference type="SUPFAM" id="SSF53774">
    <property type="entry name" value="Glutaminase/Asparaginase"/>
    <property type="match status" value="1"/>
</dbReference>
<comment type="catalytic activity">
    <reaction evidence="5">
        <text>L-asparagine + H2O = L-aspartate + NH4(+)</text>
        <dbReference type="Rhea" id="RHEA:21016"/>
        <dbReference type="ChEBI" id="CHEBI:15377"/>
        <dbReference type="ChEBI" id="CHEBI:28938"/>
        <dbReference type="ChEBI" id="CHEBI:29991"/>
        <dbReference type="ChEBI" id="CHEBI:58048"/>
        <dbReference type="EC" id="3.5.1.1"/>
    </reaction>
</comment>
<evidence type="ECO:0000313" key="12">
    <source>
        <dbReference type="EMBL" id="GGJ94094.1"/>
    </source>
</evidence>
<keyword evidence="13" id="KW-1185">Reference proteome</keyword>
<dbReference type="GO" id="GO:0004067">
    <property type="term" value="F:asparaginase activity"/>
    <property type="evidence" value="ECO:0007669"/>
    <property type="project" value="UniProtKB-UniRule"/>
</dbReference>
<feature type="domain" description="Asparaginase/glutaminase C-terminal" evidence="11">
    <location>
        <begin position="207"/>
        <end position="323"/>
    </location>
</feature>
<evidence type="ECO:0000256" key="6">
    <source>
        <dbReference type="PIRSR" id="PIRSR001220-1"/>
    </source>
</evidence>
<dbReference type="PIRSF" id="PIRSF500176">
    <property type="entry name" value="L_ASNase"/>
    <property type="match status" value="1"/>
</dbReference>
<organism evidence="12 13">
    <name type="scientific">Calditerricola satsumensis</name>
    <dbReference type="NCBI Taxonomy" id="373054"/>
    <lineage>
        <taxon>Bacteria</taxon>
        <taxon>Bacillati</taxon>
        <taxon>Bacillota</taxon>
        <taxon>Bacilli</taxon>
        <taxon>Bacillales</taxon>
        <taxon>Bacillaceae</taxon>
        <taxon>Calditerricola</taxon>
    </lineage>
</organism>
<dbReference type="PANTHER" id="PTHR11707">
    <property type="entry name" value="L-ASPARAGINASE"/>
    <property type="match status" value="1"/>
</dbReference>
<dbReference type="InterPro" id="IPR027474">
    <property type="entry name" value="L-asparaginase_N"/>
</dbReference>
<dbReference type="Proteomes" id="UP000637720">
    <property type="component" value="Unassembled WGS sequence"/>
</dbReference>
<dbReference type="PIRSF" id="PIRSF001220">
    <property type="entry name" value="L-ASNase_gatD"/>
    <property type="match status" value="1"/>
</dbReference>
<dbReference type="InterPro" id="IPR036152">
    <property type="entry name" value="Asp/glu_Ase-like_sf"/>
</dbReference>
<dbReference type="PROSITE" id="PS00917">
    <property type="entry name" value="ASN_GLN_ASE_2"/>
    <property type="match status" value="1"/>
</dbReference>
<evidence type="ECO:0000256" key="8">
    <source>
        <dbReference type="PROSITE-ProRule" id="PRU10099"/>
    </source>
</evidence>
<gene>
    <name evidence="12" type="primary">ansA</name>
    <name evidence="12" type="ORF">GCM10007043_04870</name>
</gene>
<dbReference type="EMBL" id="BMOF01000005">
    <property type="protein sequence ID" value="GGJ94094.1"/>
    <property type="molecule type" value="Genomic_DNA"/>
</dbReference>
<keyword evidence="4" id="KW-0378">Hydrolase</keyword>